<dbReference type="AlphaFoldDB" id="A0A3M9NT39"/>
<dbReference type="EMBL" id="RJJR01000001">
    <property type="protein sequence ID" value="RNI40228.1"/>
    <property type="molecule type" value="Genomic_DNA"/>
</dbReference>
<dbReference type="Pfam" id="PF13689">
    <property type="entry name" value="DUF4154"/>
    <property type="match status" value="1"/>
</dbReference>
<protein>
    <submittedName>
        <fullName evidence="2">YfiR family protein</fullName>
    </submittedName>
</protein>
<dbReference type="InterPro" id="IPR025293">
    <property type="entry name" value="YfiR/HmsC-like"/>
</dbReference>
<organism evidence="2 3">
    <name type="scientific">Hanamia caeni</name>
    <dbReference type="NCBI Taxonomy" id="2294116"/>
    <lineage>
        <taxon>Bacteria</taxon>
        <taxon>Pseudomonadati</taxon>
        <taxon>Bacteroidota</taxon>
        <taxon>Chitinophagia</taxon>
        <taxon>Chitinophagales</taxon>
        <taxon>Chitinophagaceae</taxon>
        <taxon>Hanamia</taxon>
    </lineage>
</organism>
<proteinExistence type="predicted"/>
<keyword evidence="1" id="KW-0732">Signal</keyword>
<feature type="chain" id="PRO_5018055857" evidence="1">
    <location>
        <begin position="22"/>
        <end position="172"/>
    </location>
</feature>
<gene>
    <name evidence="2" type="ORF">EFY79_02725</name>
</gene>
<name>A0A3M9NT39_9BACT</name>
<reference evidence="2 3" key="1">
    <citation type="submission" date="2018-11" db="EMBL/GenBank/DDBJ databases">
        <title>Draft genome sequence of Ferruginibacter sp. BO-59.</title>
        <authorList>
            <person name="Im W.T."/>
        </authorList>
    </citation>
    <scope>NUCLEOTIDE SEQUENCE [LARGE SCALE GENOMIC DNA]</scope>
    <source>
        <strain evidence="2 3">BO-59</strain>
    </source>
</reference>
<keyword evidence="3" id="KW-1185">Reference proteome</keyword>
<feature type="signal peptide" evidence="1">
    <location>
        <begin position="1"/>
        <end position="21"/>
    </location>
</feature>
<evidence type="ECO:0000313" key="2">
    <source>
        <dbReference type="EMBL" id="RNI40228.1"/>
    </source>
</evidence>
<sequence length="172" mass="19025">MSLKRIILLLCTSFVYGTVMAQASEKEANLKAAFIYNFTKYIDWGNYNDRSEFVIDILGDAAIANSLEQIAKEKTINNKPIVVHVLDNPSEVTECDILFISENCRFTLDKILPMVGKGVLTISEQPGYAEQGTAFNFIIVNNKLKFEANLKAISSAGLKAGSQLLKLAKIVE</sequence>
<dbReference type="OrthoDB" id="1342147at2"/>
<evidence type="ECO:0000256" key="1">
    <source>
        <dbReference type="SAM" id="SignalP"/>
    </source>
</evidence>
<comment type="caution">
    <text evidence="2">The sequence shown here is derived from an EMBL/GenBank/DDBJ whole genome shotgun (WGS) entry which is preliminary data.</text>
</comment>
<dbReference type="Proteomes" id="UP000267223">
    <property type="component" value="Unassembled WGS sequence"/>
</dbReference>
<accession>A0A3M9NT39</accession>
<dbReference type="RefSeq" id="WP_123119119.1">
    <property type="nucleotide sequence ID" value="NZ_RJJR01000001.1"/>
</dbReference>
<evidence type="ECO:0000313" key="3">
    <source>
        <dbReference type="Proteomes" id="UP000267223"/>
    </source>
</evidence>